<feature type="domain" description="Filamentous haemagglutinin FhaB/tRNA nuclease CdiA-like TPS" evidence="2">
    <location>
        <begin position="31"/>
        <end position="143"/>
    </location>
</feature>
<dbReference type="Proteomes" id="UP001576774">
    <property type="component" value="Unassembled WGS sequence"/>
</dbReference>
<dbReference type="InterPro" id="IPR011050">
    <property type="entry name" value="Pectin_lyase_fold/virulence"/>
</dbReference>
<dbReference type="NCBIfam" id="TIGR01901">
    <property type="entry name" value="adhes_NPXG"/>
    <property type="match status" value="1"/>
</dbReference>
<feature type="signal peptide" evidence="1">
    <location>
        <begin position="1"/>
        <end position="26"/>
    </location>
</feature>
<evidence type="ECO:0000256" key="1">
    <source>
        <dbReference type="SAM" id="SignalP"/>
    </source>
</evidence>
<dbReference type="Gene3D" id="2.160.20.10">
    <property type="entry name" value="Single-stranded right-handed beta-helix, Pectin lyase-like"/>
    <property type="match status" value="2"/>
</dbReference>
<dbReference type="Pfam" id="PF05860">
    <property type="entry name" value="TPS"/>
    <property type="match status" value="1"/>
</dbReference>
<evidence type="ECO:0000259" key="2">
    <source>
        <dbReference type="SMART" id="SM00912"/>
    </source>
</evidence>
<dbReference type="SUPFAM" id="SSF51126">
    <property type="entry name" value="Pectin lyase-like"/>
    <property type="match status" value="3"/>
</dbReference>
<dbReference type="InterPro" id="IPR008638">
    <property type="entry name" value="FhaB/CdiA-like_TPS"/>
</dbReference>
<evidence type="ECO:0000313" key="3">
    <source>
        <dbReference type="EMBL" id="MFB2876332.1"/>
    </source>
</evidence>
<dbReference type="SMART" id="SM00912">
    <property type="entry name" value="Haemagg_act"/>
    <property type="match status" value="1"/>
</dbReference>
<name>A0ABV4X0M7_9CYAN</name>
<protein>
    <submittedName>
        <fullName evidence="3">Filamentous hemagglutinin N-terminal domain-containing protein</fullName>
    </submittedName>
</protein>
<organism evidence="3 4">
    <name type="scientific">Floridaenema aerugineum BLCC-F46</name>
    <dbReference type="NCBI Taxonomy" id="3153654"/>
    <lineage>
        <taxon>Bacteria</taxon>
        <taxon>Bacillati</taxon>
        <taxon>Cyanobacteriota</taxon>
        <taxon>Cyanophyceae</taxon>
        <taxon>Oscillatoriophycideae</taxon>
        <taxon>Aerosakkonematales</taxon>
        <taxon>Aerosakkonemataceae</taxon>
        <taxon>Floridanema</taxon>
        <taxon>Floridanema aerugineum</taxon>
    </lineage>
</organism>
<proteinExistence type="predicted"/>
<dbReference type="InterPro" id="IPR012334">
    <property type="entry name" value="Pectin_lyas_fold"/>
</dbReference>
<dbReference type="RefSeq" id="WP_413269469.1">
    <property type="nucleotide sequence ID" value="NZ_JBHFNQ010000047.1"/>
</dbReference>
<accession>A0ABV4X0M7</accession>
<reference evidence="3 4" key="1">
    <citation type="submission" date="2024-09" db="EMBL/GenBank/DDBJ databases">
        <title>Floridaenema gen nov. (Aerosakkonemataceae, Aerosakkonematales ord. nov., Cyanobacteria) from benthic tropical and subtropical fresh waters, with the description of four new species.</title>
        <authorList>
            <person name="Moretto J.A."/>
            <person name="Berthold D.E."/>
            <person name="Lefler F.W."/>
            <person name="Huang I.-S."/>
            <person name="Laughinghouse H. IV."/>
        </authorList>
    </citation>
    <scope>NUCLEOTIDE SEQUENCE [LARGE SCALE GENOMIC DNA]</scope>
    <source>
        <strain evidence="3 4">BLCC-F46</strain>
    </source>
</reference>
<evidence type="ECO:0000313" key="4">
    <source>
        <dbReference type="Proteomes" id="UP001576774"/>
    </source>
</evidence>
<comment type="caution">
    <text evidence="3">The sequence shown here is derived from an EMBL/GenBank/DDBJ whole genome shotgun (WGS) entry which is preliminary data.</text>
</comment>
<keyword evidence="4" id="KW-1185">Reference proteome</keyword>
<dbReference type="EMBL" id="JBHFNQ010000047">
    <property type="protein sequence ID" value="MFB2876332.1"/>
    <property type="molecule type" value="Genomic_DNA"/>
</dbReference>
<keyword evidence="1" id="KW-0732">Signal</keyword>
<feature type="chain" id="PRO_5045729513" evidence="1">
    <location>
        <begin position="27"/>
        <end position="829"/>
    </location>
</feature>
<sequence>MKLPLCVFCFINSSILFFLDSSIPTAAQIIPDATLPVNSSVRQQGNTNVIEGGTTAGTNLFHSFESFSIPTGGTAFFNNASNIQNIFSRVTGRSISNIDGIIKANGTANLFLLNPNGIIFGLNARLNIGGSFLATTANSINFADGFQFSATNPQTSSLLTINVPIGLQFGQHPASIQVQGTGYDLSDPDPIFSYITRGDNLTGLQVLPGKTLALVGGNINSVGGVLMAEQGRIELGSVDGGEVRINLIPQGFTFDYQGVQNFRDIHLSQRSLADASGGGIIQIQANNLFLNDASLIWIQNQESQQGGAININAAQSVKLSGINPPSRAQSVSVLAETIGSGNGADIVVSTRELTILDGQSIDTHSYNSGKAGNLNVSADSILLSGHSPTSTFNSSVLVSIAYNSGNAGNVTVSTQRLTAVNGGLVASVTLGSGDGGNVTVNATDIELLGTTSYPFLPSGFASDSLGEGNSRTITVNTSRLVIRNGGITSSAYATGNAGGVVINAREFVEIGDINNIEPEHPWINYLGASAGIHPYPELLGVPSVASGFSGNVTINTPVLRLRENAKVQVNNRGLGNGGTLRVNANYIFLDNGGSITAVTASGTGGNIELRARNLLLMRGNSSISATASSNGDGGNINITTPLLVAFPTENSDISANSLDRRGGKVTINSSGIFGTQFRNQNTSLSDITAFGRNSALNGSVQINTPDIDPSAGLIKLPVNLVDSTRLIAQGCAANRGNSFMVTGRGGLPPLPNEPLRPNNTISVDWVTGNSESQRNISSTTNYQLPTSIDNSEIVEATSWIRNNRGEVLLITSTPTVITNPSIFTSPLCP</sequence>
<gene>
    <name evidence="3" type="ORF">ACE1CC_05520</name>
</gene>